<dbReference type="PANTHER" id="PTHR38479">
    <property type="entry name" value="LMO0824 PROTEIN"/>
    <property type="match status" value="1"/>
</dbReference>
<accession>A0A4R4UE41</accession>
<reference evidence="1 2" key="1">
    <citation type="submission" date="2019-03" db="EMBL/GenBank/DDBJ databases">
        <title>Draft genome sequences of novel Actinobacteria.</title>
        <authorList>
            <person name="Sahin N."/>
            <person name="Ay H."/>
            <person name="Saygin H."/>
        </authorList>
    </citation>
    <scope>NUCLEOTIDE SEQUENCE [LARGE SCALE GENOMIC DNA]</scope>
    <source>
        <strain evidence="1 2">KC310</strain>
    </source>
</reference>
<evidence type="ECO:0000313" key="1">
    <source>
        <dbReference type="EMBL" id="TDC89600.1"/>
    </source>
</evidence>
<dbReference type="Pfam" id="PF06224">
    <property type="entry name" value="AlkZ-like"/>
    <property type="match status" value="1"/>
</dbReference>
<dbReference type="InterPro" id="IPR009351">
    <property type="entry name" value="AlkZ-like"/>
</dbReference>
<name>A0A4R4UE41_9ACTN</name>
<keyword evidence="1" id="KW-0238">DNA-binding</keyword>
<sequence length="361" mass="40077">MILNRRVLNRTTLDRQLLLRRAALSPAEAIERLVAVQGQEIDAPYLGLWTRLAAFTQDDLASLLHGRQVVRGSLLRGTQHLALAGDYVWIRPLVQVILTRARQASFGRLTQGVDLEELAKLTREHLAGRTLTRPQLRDLLLRRWPEAGPTALGFSAQAMVPVVHTPPNGIWGQRGATPFTLAEEWLGRPLETAPPVERLVTRYLAAYGPASVRDVQRWSGLTRLKEVVEAMPSLRTYQDTDGRVLYDLPDAPLVAEDVPAPVRFLPWFDNLIVAFDDRRRMMTAEQQRAVCVGAVVHPTFLVGGTVGGMWDLKDGVLTIEPFHPLPEDVMGELADEAARLMAFAGDEQGSVTWLRTPATTG</sequence>
<dbReference type="EMBL" id="SMKO01000229">
    <property type="protein sequence ID" value="TDC89600.1"/>
    <property type="molecule type" value="Genomic_DNA"/>
</dbReference>
<dbReference type="Proteomes" id="UP000295258">
    <property type="component" value="Unassembled WGS sequence"/>
</dbReference>
<comment type="caution">
    <text evidence="1">The sequence shown here is derived from an EMBL/GenBank/DDBJ whole genome shotgun (WGS) entry which is preliminary data.</text>
</comment>
<dbReference type="AlphaFoldDB" id="A0A4R4UE41"/>
<gene>
    <name evidence="1" type="ORF">E1292_44320</name>
</gene>
<dbReference type="RefSeq" id="WP_132605732.1">
    <property type="nucleotide sequence ID" value="NZ_SMKO01000229.1"/>
</dbReference>
<proteinExistence type="predicted"/>
<keyword evidence="2" id="KW-1185">Reference proteome</keyword>
<evidence type="ECO:0000313" key="2">
    <source>
        <dbReference type="Proteomes" id="UP000295258"/>
    </source>
</evidence>
<protein>
    <submittedName>
        <fullName evidence="1">Winged helix DNA-binding domain-containing protein</fullName>
    </submittedName>
</protein>
<organism evidence="1 2">
    <name type="scientific">Nonomuraea deserti</name>
    <dbReference type="NCBI Taxonomy" id="1848322"/>
    <lineage>
        <taxon>Bacteria</taxon>
        <taxon>Bacillati</taxon>
        <taxon>Actinomycetota</taxon>
        <taxon>Actinomycetes</taxon>
        <taxon>Streptosporangiales</taxon>
        <taxon>Streptosporangiaceae</taxon>
        <taxon>Nonomuraea</taxon>
    </lineage>
</organism>
<dbReference type="PANTHER" id="PTHR38479:SF2">
    <property type="entry name" value="WINGED HELIX DNA-BINDING DOMAIN-CONTAINING PROTEIN"/>
    <property type="match status" value="1"/>
</dbReference>
<dbReference type="GO" id="GO:0003677">
    <property type="term" value="F:DNA binding"/>
    <property type="evidence" value="ECO:0007669"/>
    <property type="project" value="UniProtKB-KW"/>
</dbReference>